<dbReference type="InterPro" id="IPR009072">
    <property type="entry name" value="Histone-fold"/>
</dbReference>
<feature type="compositionally biased region" description="Gly residues" evidence="1">
    <location>
        <begin position="232"/>
        <end position="250"/>
    </location>
</feature>
<dbReference type="SUPFAM" id="SSF47113">
    <property type="entry name" value="Histone-fold"/>
    <property type="match status" value="1"/>
</dbReference>
<protein>
    <recommendedName>
        <fullName evidence="3">Transcription factor CBF/NF-Y/archaeal histone domain-containing protein</fullName>
    </recommendedName>
</protein>
<proteinExistence type="predicted"/>
<organism evidence="2">
    <name type="scientific">Chromera velia CCMP2878</name>
    <dbReference type="NCBI Taxonomy" id="1169474"/>
    <lineage>
        <taxon>Eukaryota</taxon>
        <taxon>Sar</taxon>
        <taxon>Alveolata</taxon>
        <taxon>Colpodellida</taxon>
        <taxon>Chromeraceae</taxon>
        <taxon>Chromera</taxon>
    </lineage>
</organism>
<feature type="region of interest" description="Disordered" evidence="1">
    <location>
        <begin position="1"/>
        <end position="53"/>
    </location>
</feature>
<dbReference type="GO" id="GO:0046982">
    <property type="term" value="F:protein heterodimerization activity"/>
    <property type="evidence" value="ECO:0007669"/>
    <property type="project" value="InterPro"/>
</dbReference>
<dbReference type="EMBL" id="CDMZ01000022">
    <property type="protein sequence ID" value="CEM04650.1"/>
    <property type="molecule type" value="Genomic_DNA"/>
</dbReference>
<gene>
    <name evidence="2" type="ORF">Cvel_2556</name>
</gene>
<name>A0A0G4F0R4_9ALVE</name>
<dbReference type="VEuPathDB" id="CryptoDB:Cvel_2556"/>
<evidence type="ECO:0000313" key="2">
    <source>
        <dbReference type="EMBL" id="CEM04650.1"/>
    </source>
</evidence>
<feature type="region of interest" description="Disordered" evidence="1">
    <location>
        <begin position="152"/>
        <end position="200"/>
    </location>
</feature>
<reference evidence="2" key="1">
    <citation type="submission" date="2014-11" db="EMBL/GenBank/DDBJ databases">
        <authorList>
            <person name="Otto D Thomas"/>
            <person name="Naeem Raeece"/>
        </authorList>
    </citation>
    <scope>NUCLEOTIDE SEQUENCE</scope>
</reference>
<feature type="compositionally biased region" description="Low complexity" evidence="1">
    <location>
        <begin position="15"/>
        <end position="24"/>
    </location>
</feature>
<feature type="compositionally biased region" description="Low complexity" evidence="1">
    <location>
        <begin position="257"/>
        <end position="272"/>
    </location>
</feature>
<feature type="compositionally biased region" description="Basic and acidic residues" evidence="1">
    <location>
        <begin position="289"/>
        <end position="298"/>
    </location>
</feature>
<evidence type="ECO:0008006" key="3">
    <source>
        <dbReference type="Google" id="ProtNLM"/>
    </source>
</evidence>
<dbReference type="AlphaFoldDB" id="A0A0G4F0R4"/>
<feature type="region of interest" description="Disordered" evidence="1">
    <location>
        <begin position="227"/>
        <end position="358"/>
    </location>
</feature>
<evidence type="ECO:0000256" key="1">
    <source>
        <dbReference type="SAM" id="MobiDB-lite"/>
    </source>
</evidence>
<sequence length="358" mass="37076">MNPPGAFPSRENLEASPSAAASASVGGDLHTEQDQGETEPLSHQARRDSVPAAPAAVPTVGNLQGKVLFPEARIRALMRHIPEVKRYTRDAGIVLNKATELYLLELSRCVETVHMKSNPNRTSVASAADLAAATEVAHYAAFLEDVFVDPKASRGPPHAAGAPGPGMGPQPPQRFGPGRGGGFPGVAPSPSGSEGLPHLVQRGGRQAHPYAQFGAAPERRMSNYAAQSPRGMRGGYGGTHGHSPRGGFGPMRGMQGAAATAAASSSSSSSYAQGPMSFPGPQQRPSHHFNLDEGRGGVEDEEVPLSVHLQSRSPTNLAAASSSAMRARLEGYPGTNQGQSFDPSGAQASLAPFDDATS</sequence>
<accession>A0A0G4F0R4</accession>
<dbReference type="Gene3D" id="1.10.20.10">
    <property type="entry name" value="Histone, subunit A"/>
    <property type="match status" value="1"/>
</dbReference>